<dbReference type="Proteomes" id="UP001333818">
    <property type="component" value="Unassembled WGS sequence"/>
</dbReference>
<protein>
    <recommendedName>
        <fullName evidence="1">ATP-dependent RecD2 DNA helicase OB-fold domain-containing protein</fullName>
    </recommendedName>
</protein>
<gene>
    <name evidence="2" type="ORF">V2H45_17450</name>
</gene>
<dbReference type="AlphaFoldDB" id="A0AAW9Q6I7"/>
<dbReference type="RefSeq" id="WP_330484960.1">
    <property type="nucleotide sequence ID" value="NZ_JAZBJZ010000081.1"/>
</dbReference>
<dbReference type="Pfam" id="PF23139">
    <property type="entry name" value="OB_YrrC"/>
    <property type="match status" value="1"/>
</dbReference>
<evidence type="ECO:0000313" key="2">
    <source>
        <dbReference type="EMBL" id="MEE3718528.1"/>
    </source>
</evidence>
<dbReference type="EMBL" id="JAZBJZ010000081">
    <property type="protein sequence ID" value="MEE3718528.1"/>
    <property type="molecule type" value="Genomic_DNA"/>
</dbReference>
<sequence>MPDNPEYLQGVIERLTFYSEETGYTVARLKVPKAQDLITIVGNFANIQAGQYALLRGRSHHATGKRL</sequence>
<evidence type="ECO:0000313" key="3">
    <source>
        <dbReference type="Proteomes" id="UP001333818"/>
    </source>
</evidence>
<reference evidence="2" key="1">
    <citation type="submission" date="2024-01" db="EMBL/GenBank/DDBJ databases">
        <title>Bank of Algae and Cyanobacteria of the Azores (BACA) strain genomes.</title>
        <authorList>
            <person name="Luz R."/>
            <person name="Cordeiro R."/>
            <person name="Fonseca A."/>
            <person name="Goncalves V."/>
        </authorList>
    </citation>
    <scope>NUCLEOTIDE SEQUENCE</scope>
    <source>
        <strain evidence="2">BACA0141</strain>
    </source>
</reference>
<feature type="domain" description="ATP-dependent RecD2 DNA helicase OB-fold" evidence="1">
    <location>
        <begin position="6"/>
        <end position="59"/>
    </location>
</feature>
<comment type="caution">
    <text evidence="2">The sequence shown here is derived from an EMBL/GenBank/DDBJ whole genome shotgun (WGS) entry which is preliminary data.</text>
</comment>
<evidence type="ECO:0000259" key="1">
    <source>
        <dbReference type="Pfam" id="PF23139"/>
    </source>
</evidence>
<proteinExistence type="predicted"/>
<organism evidence="2 3">
    <name type="scientific">Tumidithrix elongata BACA0141</name>
    <dbReference type="NCBI Taxonomy" id="2716417"/>
    <lineage>
        <taxon>Bacteria</taxon>
        <taxon>Bacillati</taxon>
        <taxon>Cyanobacteriota</taxon>
        <taxon>Cyanophyceae</taxon>
        <taxon>Pseudanabaenales</taxon>
        <taxon>Pseudanabaenaceae</taxon>
        <taxon>Tumidithrix</taxon>
        <taxon>Tumidithrix elongata</taxon>
    </lineage>
</organism>
<keyword evidence="3" id="KW-1185">Reference proteome</keyword>
<accession>A0AAW9Q6I7</accession>
<dbReference type="InterPro" id="IPR055446">
    <property type="entry name" value="RecD2_N_OB"/>
</dbReference>
<name>A0AAW9Q6I7_9CYAN</name>